<organism evidence="2 3">
    <name type="scientific">Natrinema saccharevitans</name>
    <dbReference type="NCBI Taxonomy" id="301967"/>
    <lineage>
        <taxon>Archaea</taxon>
        <taxon>Methanobacteriati</taxon>
        <taxon>Methanobacteriota</taxon>
        <taxon>Stenosarchaea group</taxon>
        <taxon>Halobacteria</taxon>
        <taxon>Halobacteriales</taxon>
        <taxon>Natrialbaceae</taxon>
        <taxon>Natrinema</taxon>
    </lineage>
</organism>
<feature type="transmembrane region" description="Helical" evidence="1">
    <location>
        <begin position="160"/>
        <end position="179"/>
    </location>
</feature>
<accession>A0A1S8AZQ4</accession>
<dbReference type="EMBL" id="LWLN01000001">
    <property type="protein sequence ID" value="OLZ42009.1"/>
    <property type="molecule type" value="Genomic_DNA"/>
</dbReference>
<keyword evidence="1" id="KW-0812">Transmembrane</keyword>
<keyword evidence="1" id="KW-1133">Transmembrane helix</keyword>
<protein>
    <submittedName>
        <fullName evidence="2">Uncharacterized protein</fullName>
    </submittedName>
</protein>
<evidence type="ECO:0000256" key="1">
    <source>
        <dbReference type="SAM" id="Phobius"/>
    </source>
</evidence>
<evidence type="ECO:0000313" key="3">
    <source>
        <dbReference type="Proteomes" id="UP000189370"/>
    </source>
</evidence>
<name>A0A1S8AZQ4_9EURY</name>
<dbReference type="AlphaFoldDB" id="A0A1S8AZQ4"/>
<gene>
    <name evidence="2" type="ORF">A6E15_13925</name>
</gene>
<proteinExistence type="predicted"/>
<dbReference type="RefSeq" id="WP_076147131.1">
    <property type="nucleotide sequence ID" value="NZ_LWLN01000001.1"/>
</dbReference>
<reference evidence="3" key="1">
    <citation type="submission" date="2016-04" db="EMBL/GenBank/DDBJ databases">
        <authorList>
            <person name="Chen S.-C."/>
            <person name="Lai M.-C."/>
        </authorList>
    </citation>
    <scope>NUCLEOTIDE SEQUENCE [LARGE SCALE GENOMIC DNA]</scope>
    <source>
        <strain evidence="3">AB14</strain>
    </source>
</reference>
<keyword evidence="3" id="KW-1185">Reference proteome</keyword>
<dbReference type="Proteomes" id="UP000189370">
    <property type="component" value="Unassembled WGS sequence"/>
</dbReference>
<evidence type="ECO:0000313" key="2">
    <source>
        <dbReference type="EMBL" id="OLZ42009.1"/>
    </source>
</evidence>
<keyword evidence="1" id="KW-0472">Membrane</keyword>
<comment type="caution">
    <text evidence="2">The sequence shown here is derived from an EMBL/GenBank/DDBJ whole genome shotgun (WGS) entry which is preliminary data.</text>
</comment>
<sequence length="190" mass="22052">MDEPEWMTVLRIFWEENLGFEYSPHSEEWERFIPDRDELEDINTSDHAQGLLKSGHLEVEDVDASHDPSVSFDSLPVVRISEKGIQTIREWETMKKQAQWEQQLLETQEQYEESRLRRQQQFEKEQVTRSNEVNAAVGYLTIGLLIVTLSDVVLSVDQSLVPIWVIIGITLSVVLGLIYRIRKSGLLNPE</sequence>
<feature type="transmembrane region" description="Helical" evidence="1">
    <location>
        <begin position="133"/>
        <end position="154"/>
    </location>
</feature>